<dbReference type="EMBL" id="HBEN01011662">
    <property type="protein sequence ID" value="CAD8446723.1"/>
    <property type="molecule type" value="Transcribed_RNA"/>
</dbReference>
<reference evidence="2" key="1">
    <citation type="submission" date="2021-01" db="EMBL/GenBank/DDBJ databases">
        <authorList>
            <person name="Corre E."/>
            <person name="Pelletier E."/>
            <person name="Niang G."/>
            <person name="Scheremetjew M."/>
            <person name="Finn R."/>
            <person name="Kale V."/>
            <person name="Holt S."/>
            <person name="Cochrane G."/>
            <person name="Meng A."/>
            <person name="Brown T."/>
            <person name="Cohen L."/>
        </authorList>
    </citation>
    <scope>NUCLEOTIDE SEQUENCE</scope>
    <source>
        <strain evidence="2">CCAC1681</strain>
    </source>
</reference>
<proteinExistence type="predicted"/>
<gene>
    <name evidence="2" type="ORF">MSP1401_LOCUS9683</name>
</gene>
<evidence type="ECO:0000313" key="2">
    <source>
        <dbReference type="EMBL" id="CAD8446723.1"/>
    </source>
</evidence>
<dbReference type="AlphaFoldDB" id="A0A7S0D853"/>
<evidence type="ECO:0000256" key="1">
    <source>
        <dbReference type="SAM" id="MobiDB-lite"/>
    </source>
</evidence>
<sequence>MPPKKGGKKGGKKKGPAYMTHEDGVDHCAPFGFAPGDMIHTPLGLRACVLGVKYASPEDLGGGVLWVKYDGPLEKEAPIENPSAMSGYVRAPETAHLWREVDRLNAAAAVKAEKRRIANARKNAEAALEAAKTASSAPKKPAAAKKKEEEDASGDNKENA</sequence>
<accession>A0A7S0D853</accession>
<protein>
    <submittedName>
        <fullName evidence="2">Uncharacterized protein</fullName>
    </submittedName>
</protein>
<feature type="region of interest" description="Disordered" evidence="1">
    <location>
        <begin position="123"/>
        <end position="160"/>
    </location>
</feature>
<feature type="compositionally biased region" description="Low complexity" evidence="1">
    <location>
        <begin position="125"/>
        <end position="141"/>
    </location>
</feature>
<organism evidence="2">
    <name type="scientific">Micromonas pusilla</name>
    <name type="common">Picoplanktonic green alga</name>
    <name type="synonym">Chromulina pusilla</name>
    <dbReference type="NCBI Taxonomy" id="38833"/>
    <lineage>
        <taxon>Eukaryota</taxon>
        <taxon>Viridiplantae</taxon>
        <taxon>Chlorophyta</taxon>
        <taxon>Mamiellophyceae</taxon>
        <taxon>Mamiellales</taxon>
        <taxon>Mamiellaceae</taxon>
        <taxon>Micromonas</taxon>
    </lineage>
</organism>
<feature type="compositionally biased region" description="Basic and acidic residues" evidence="1">
    <location>
        <begin position="145"/>
        <end position="160"/>
    </location>
</feature>
<name>A0A7S0D853_MICPS</name>